<dbReference type="InterPro" id="IPR027746">
    <property type="entry name" value="TTL"/>
</dbReference>
<dbReference type="STRING" id="1257118.L8HAH6"/>
<protein>
    <submittedName>
        <fullName evidence="2">Uncharacterized protein</fullName>
    </submittedName>
</protein>
<dbReference type="PROSITE" id="PS51221">
    <property type="entry name" value="TTL"/>
    <property type="match status" value="1"/>
</dbReference>
<evidence type="ECO:0000313" key="2">
    <source>
        <dbReference type="EMBL" id="ELR22185.1"/>
    </source>
</evidence>
<dbReference type="KEGG" id="acan:ACA1_126460"/>
<evidence type="ECO:0000256" key="1">
    <source>
        <dbReference type="SAM" id="MobiDB-lite"/>
    </source>
</evidence>
<feature type="compositionally biased region" description="Basic residues" evidence="1">
    <location>
        <begin position="272"/>
        <end position="290"/>
    </location>
</feature>
<dbReference type="EMBL" id="KB007887">
    <property type="protein sequence ID" value="ELR22185.1"/>
    <property type="molecule type" value="Genomic_DNA"/>
</dbReference>
<evidence type="ECO:0000313" key="3">
    <source>
        <dbReference type="Proteomes" id="UP000011083"/>
    </source>
</evidence>
<dbReference type="Proteomes" id="UP000011083">
    <property type="component" value="Unassembled WGS sequence"/>
</dbReference>
<dbReference type="OrthoDB" id="202825at2759"/>
<dbReference type="SUPFAM" id="SSF56059">
    <property type="entry name" value="Glutathione synthetase ATP-binding domain-like"/>
    <property type="match status" value="1"/>
</dbReference>
<name>L8HAH6_ACACF</name>
<dbReference type="GeneID" id="14923113"/>
<keyword evidence="3" id="KW-1185">Reference proteome</keyword>
<dbReference type="AlphaFoldDB" id="L8HAH6"/>
<dbReference type="Gene3D" id="3.30.470.20">
    <property type="entry name" value="ATP-grasp fold, B domain"/>
    <property type="match status" value="1"/>
</dbReference>
<dbReference type="GO" id="GO:0000932">
    <property type="term" value="C:P-body"/>
    <property type="evidence" value="ECO:0007669"/>
    <property type="project" value="TreeGrafter"/>
</dbReference>
<dbReference type="VEuPathDB" id="AmoebaDB:ACA1_126460"/>
<proteinExistence type="predicted"/>
<feature type="region of interest" description="Disordered" evidence="1">
    <location>
        <begin position="243"/>
        <end position="300"/>
    </location>
</feature>
<dbReference type="InterPro" id="IPR004344">
    <property type="entry name" value="TTL/TTLL_fam"/>
</dbReference>
<reference evidence="2 3" key="1">
    <citation type="journal article" date="2013" name="Genome Biol.">
        <title>Genome of Acanthamoeba castellanii highlights extensive lateral gene transfer and early evolution of tyrosine kinase signaling.</title>
        <authorList>
            <person name="Clarke M."/>
            <person name="Lohan A.J."/>
            <person name="Liu B."/>
            <person name="Lagkouvardos I."/>
            <person name="Roy S."/>
            <person name="Zafar N."/>
            <person name="Bertelli C."/>
            <person name="Schilde C."/>
            <person name="Kianianmomeni A."/>
            <person name="Burglin T.R."/>
            <person name="Frech C."/>
            <person name="Turcotte B."/>
            <person name="Kopec K.O."/>
            <person name="Synnott J.M."/>
            <person name="Choo C."/>
            <person name="Paponov I."/>
            <person name="Finkler A."/>
            <person name="Soon Heng Tan C."/>
            <person name="Hutchins A.P."/>
            <person name="Weinmeier T."/>
            <person name="Rattei T."/>
            <person name="Chu J.S."/>
            <person name="Gimenez G."/>
            <person name="Irimia M."/>
            <person name="Rigden D.J."/>
            <person name="Fitzpatrick D.A."/>
            <person name="Lorenzo-Morales J."/>
            <person name="Bateman A."/>
            <person name="Chiu C.H."/>
            <person name="Tang P."/>
            <person name="Hegemann P."/>
            <person name="Fromm H."/>
            <person name="Raoult D."/>
            <person name="Greub G."/>
            <person name="Miranda-Saavedra D."/>
            <person name="Chen N."/>
            <person name="Nash P."/>
            <person name="Ginger M.L."/>
            <person name="Horn M."/>
            <person name="Schaap P."/>
            <person name="Caler L."/>
            <person name="Loftus B."/>
        </authorList>
    </citation>
    <scope>NUCLEOTIDE SEQUENCE [LARGE SCALE GENOMIC DNA]</scope>
    <source>
        <strain evidence="2 3">Neff</strain>
    </source>
</reference>
<dbReference type="RefSeq" id="XP_004348699.1">
    <property type="nucleotide sequence ID" value="XM_004348649.1"/>
</dbReference>
<sequence>MESTNPTSQELGEGSGTGSAGLQLQRAVFINEPSTYVHQRLMLAFQKRKDWRIVESAADEALDVQWDVYENVDWDRVLKGRLMANFYCFRKGLTRKAQLAFYLKKYCSKRPSSPLVPCVPKTVILDINPEQVDWCLVDAREAFEEEKERTGKTGLWILKPSLGDKAAGIIILNNLKKLKETVMKDKDLVEWVLQKYVEKPLLVNKKKFHLRVHVLAVGRLKVYVHEDVIALIAMDDYIIPEKPKEPDAPVAEPTESVQEEEPKEGASGLSKKAQKNARKRANRKKNQRERRKADEEDMPELSLYGHITNSCLQRDHPGFDEDATAVKTIWERVKVNVKETFAAFRGN</sequence>
<dbReference type="PANTHER" id="PTHR47551">
    <property type="entry name" value="TUBULIN--TYROSINE LIGASE PBY1-RELATED"/>
    <property type="match status" value="1"/>
</dbReference>
<organism evidence="2 3">
    <name type="scientific">Acanthamoeba castellanii (strain ATCC 30010 / Neff)</name>
    <dbReference type="NCBI Taxonomy" id="1257118"/>
    <lineage>
        <taxon>Eukaryota</taxon>
        <taxon>Amoebozoa</taxon>
        <taxon>Discosea</taxon>
        <taxon>Longamoebia</taxon>
        <taxon>Centramoebida</taxon>
        <taxon>Acanthamoebidae</taxon>
        <taxon>Acanthamoeba</taxon>
    </lineage>
</organism>
<dbReference type="Pfam" id="PF03133">
    <property type="entry name" value="TTL"/>
    <property type="match status" value="1"/>
</dbReference>
<dbReference type="PANTHER" id="PTHR47551:SF1">
    <property type="entry name" value="TUBULIN--TYROSINE LIGASE PBY1-RELATED"/>
    <property type="match status" value="1"/>
</dbReference>
<accession>L8HAH6</accession>
<gene>
    <name evidence="2" type="ORF">ACA1_126460</name>
</gene>